<evidence type="ECO:0008006" key="3">
    <source>
        <dbReference type="Google" id="ProtNLM"/>
    </source>
</evidence>
<organism evidence="1 2">
    <name type="scientific">Solanum verrucosum</name>
    <dbReference type="NCBI Taxonomy" id="315347"/>
    <lineage>
        <taxon>Eukaryota</taxon>
        <taxon>Viridiplantae</taxon>
        <taxon>Streptophyta</taxon>
        <taxon>Embryophyta</taxon>
        <taxon>Tracheophyta</taxon>
        <taxon>Spermatophyta</taxon>
        <taxon>Magnoliopsida</taxon>
        <taxon>eudicotyledons</taxon>
        <taxon>Gunneridae</taxon>
        <taxon>Pentapetalae</taxon>
        <taxon>asterids</taxon>
        <taxon>lamiids</taxon>
        <taxon>Solanales</taxon>
        <taxon>Solanaceae</taxon>
        <taxon>Solanoideae</taxon>
        <taxon>Solaneae</taxon>
        <taxon>Solanum</taxon>
    </lineage>
</organism>
<protein>
    <recommendedName>
        <fullName evidence="3">Gag-pol polyprotein</fullName>
    </recommendedName>
</protein>
<evidence type="ECO:0000313" key="2">
    <source>
        <dbReference type="Proteomes" id="UP001234989"/>
    </source>
</evidence>
<reference evidence="1" key="1">
    <citation type="submission" date="2023-08" db="EMBL/GenBank/DDBJ databases">
        <title>A de novo genome assembly of Solanum verrucosum Schlechtendal, a Mexican diploid species geographically isolated from the other diploid A-genome species in potato relatives.</title>
        <authorList>
            <person name="Hosaka K."/>
        </authorList>
    </citation>
    <scope>NUCLEOTIDE SEQUENCE</scope>
    <source>
        <tissue evidence="1">Young leaves</tissue>
    </source>
</reference>
<accession>A0AAF0TLM3</accession>
<name>A0AAF0TLM3_SOLVR</name>
<dbReference type="EMBL" id="CP133615">
    <property type="protein sequence ID" value="WMV25102.1"/>
    <property type="molecule type" value="Genomic_DNA"/>
</dbReference>
<proteinExistence type="predicted"/>
<evidence type="ECO:0000313" key="1">
    <source>
        <dbReference type="EMBL" id="WMV25102.1"/>
    </source>
</evidence>
<dbReference type="Proteomes" id="UP001234989">
    <property type="component" value="Chromosome 4"/>
</dbReference>
<dbReference type="AlphaFoldDB" id="A0AAF0TLM3"/>
<gene>
    <name evidence="1" type="ORF">MTR67_018487</name>
</gene>
<sequence length="83" mass="9405">MTAQANKKVVVPMNPNKGMEATRVRDITSVNPLEFHGSTVEDDPQEFIYEVYKVLMMMGVMPLEKVESVAYQLRVLLKFGSIN</sequence>
<keyword evidence="2" id="KW-1185">Reference proteome</keyword>